<dbReference type="AlphaFoldDB" id="B6HC34"/>
<reference evidence="2 3" key="1">
    <citation type="journal article" date="2008" name="Nat. Biotechnol.">
        <title>Genome sequencing and analysis of the filamentous fungus Penicillium chrysogenum.</title>
        <authorList>
            <person name="van den Berg M.A."/>
            <person name="Albang R."/>
            <person name="Albermann K."/>
            <person name="Badger J.H."/>
            <person name="Daran J.-M."/>
            <person name="Driessen A.J.M."/>
            <person name="Garcia-Estrada C."/>
            <person name="Fedorova N.D."/>
            <person name="Harris D.M."/>
            <person name="Heijne W.H.M."/>
            <person name="Joardar V.S."/>
            <person name="Kiel J.A.K.W."/>
            <person name="Kovalchuk A."/>
            <person name="Martin J.F."/>
            <person name="Nierman W.C."/>
            <person name="Nijland J.G."/>
            <person name="Pronk J.T."/>
            <person name="Roubos J.A."/>
            <person name="van der Klei I.J."/>
            <person name="van Peij N.N.M.E."/>
            <person name="Veenhuis M."/>
            <person name="von Doehren H."/>
            <person name="Wagner C."/>
            <person name="Wortman J.R."/>
            <person name="Bovenberg R.A.L."/>
        </authorList>
    </citation>
    <scope>NUCLEOTIDE SEQUENCE [LARGE SCALE GENOMIC DNA]</scope>
    <source>
        <strain evidence="3">ATCC 28089 / DSM 1075 / NRRL 1951 / Wisconsin 54-1255</strain>
    </source>
</reference>
<protein>
    <submittedName>
        <fullName evidence="2">Uncharacterized protein</fullName>
    </submittedName>
</protein>
<dbReference type="Proteomes" id="UP000000724">
    <property type="component" value="Contig Pc00c18"/>
</dbReference>
<evidence type="ECO:0000313" key="2">
    <source>
        <dbReference type="EMBL" id="CAP94313.1"/>
    </source>
</evidence>
<keyword evidence="3" id="KW-1185">Reference proteome</keyword>
<evidence type="ECO:0000313" key="3">
    <source>
        <dbReference type="Proteomes" id="UP000000724"/>
    </source>
</evidence>
<dbReference type="OrthoDB" id="10583090at2759"/>
<dbReference type="EMBL" id="AM920433">
    <property type="protein sequence ID" value="CAP94313.1"/>
    <property type="molecule type" value="Genomic_DNA"/>
</dbReference>
<feature type="region of interest" description="Disordered" evidence="1">
    <location>
        <begin position="1"/>
        <end position="39"/>
    </location>
</feature>
<sequence>MPHDLMGPDPLGHLEANHTPLSTGCPRRPNEGSSWDDAPSPDLEGMHCGFLLHGTARLKLCGGMCGGGCLPVYDLELDLIPSVLGLARSRQHTYVGTLYMDRVHGPSLDLKDRALGQIVENTRVLF</sequence>
<accession>B6HC34</accession>
<proteinExistence type="predicted"/>
<evidence type="ECO:0000256" key="1">
    <source>
        <dbReference type="SAM" id="MobiDB-lite"/>
    </source>
</evidence>
<organism evidence="2 3">
    <name type="scientific">Penicillium rubens (strain ATCC 28089 / DSM 1075 / NRRL 1951 / Wisconsin 54-1255)</name>
    <name type="common">Penicillium chrysogenum</name>
    <dbReference type="NCBI Taxonomy" id="500485"/>
    <lineage>
        <taxon>Eukaryota</taxon>
        <taxon>Fungi</taxon>
        <taxon>Dikarya</taxon>
        <taxon>Ascomycota</taxon>
        <taxon>Pezizomycotina</taxon>
        <taxon>Eurotiomycetes</taxon>
        <taxon>Eurotiomycetidae</taxon>
        <taxon>Eurotiales</taxon>
        <taxon>Aspergillaceae</taxon>
        <taxon>Penicillium</taxon>
        <taxon>Penicillium chrysogenum species complex</taxon>
    </lineage>
</organism>
<gene>
    <name evidence="2" type="ORF">Pc18g00890</name>
    <name evidence="2" type="ORF">PCH_Pc18g00890</name>
</gene>
<dbReference type="VEuPathDB" id="FungiDB:PCH_Pc18g00890"/>
<dbReference type="HOGENOM" id="CLU_1982309_0_0_1"/>
<name>B6HC34_PENRW</name>